<dbReference type="SMART" id="SM00448">
    <property type="entry name" value="REC"/>
    <property type="match status" value="1"/>
</dbReference>
<comment type="function">
    <text evidence="2">May play the central regulatory role in sporulation. It may be an element of the effector pathway responsible for the activation of sporulation genes in response to nutritional stress. Spo0A may act in concert with spo0H (a sigma factor) to control the expression of some genes that are critical to the sporulation process.</text>
</comment>
<evidence type="ECO:0000313" key="7">
    <source>
        <dbReference type="Proteomes" id="UP001329915"/>
    </source>
</evidence>
<feature type="domain" description="HTH LytTR-type" evidence="5">
    <location>
        <begin position="143"/>
        <end position="249"/>
    </location>
</feature>
<dbReference type="SUPFAM" id="SSF52172">
    <property type="entry name" value="CheY-like"/>
    <property type="match status" value="1"/>
</dbReference>
<protein>
    <recommendedName>
        <fullName evidence="1">Stage 0 sporulation protein A homolog</fullName>
    </recommendedName>
</protein>
<feature type="domain" description="Response regulatory" evidence="4">
    <location>
        <begin position="3"/>
        <end position="117"/>
    </location>
</feature>
<proteinExistence type="predicted"/>
<dbReference type="Pfam" id="PF00072">
    <property type="entry name" value="Response_reg"/>
    <property type="match status" value="1"/>
</dbReference>
<dbReference type="RefSeq" id="WP_366924518.1">
    <property type="nucleotide sequence ID" value="NZ_CP121694.1"/>
</dbReference>
<dbReference type="PANTHER" id="PTHR37299:SF1">
    <property type="entry name" value="STAGE 0 SPORULATION PROTEIN A HOMOLOG"/>
    <property type="match status" value="1"/>
</dbReference>
<dbReference type="GO" id="GO:0000156">
    <property type="term" value="F:phosphorelay response regulator activity"/>
    <property type="evidence" value="ECO:0007669"/>
    <property type="project" value="InterPro"/>
</dbReference>
<evidence type="ECO:0000313" key="6">
    <source>
        <dbReference type="EMBL" id="WRO21687.1"/>
    </source>
</evidence>
<dbReference type="SMART" id="SM00850">
    <property type="entry name" value="LytTR"/>
    <property type="match status" value="1"/>
</dbReference>
<dbReference type="AlphaFoldDB" id="A0AAU0UMB3"/>
<dbReference type="InterPro" id="IPR011006">
    <property type="entry name" value="CheY-like_superfamily"/>
</dbReference>
<keyword evidence="6" id="KW-0238">DNA-binding</keyword>
<dbReference type="Proteomes" id="UP001329915">
    <property type="component" value="Chromosome"/>
</dbReference>
<dbReference type="InterPro" id="IPR007492">
    <property type="entry name" value="LytTR_DNA-bd_dom"/>
</dbReference>
<dbReference type="InterPro" id="IPR046947">
    <property type="entry name" value="LytR-like"/>
</dbReference>
<evidence type="ECO:0000259" key="5">
    <source>
        <dbReference type="PROSITE" id="PS50930"/>
    </source>
</evidence>
<evidence type="ECO:0000256" key="2">
    <source>
        <dbReference type="ARBA" id="ARBA00024867"/>
    </source>
</evidence>
<dbReference type="GO" id="GO:0003677">
    <property type="term" value="F:DNA binding"/>
    <property type="evidence" value="ECO:0007669"/>
    <property type="project" value="UniProtKB-KW"/>
</dbReference>
<evidence type="ECO:0000259" key="4">
    <source>
        <dbReference type="PROSITE" id="PS50110"/>
    </source>
</evidence>
<name>A0AAU0UMB3_9FIRM</name>
<organism evidence="6 7">
    <name type="scientific">Metallumcola ferriviriculae</name>
    <dbReference type="NCBI Taxonomy" id="3039180"/>
    <lineage>
        <taxon>Bacteria</taxon>
        <taxon>Bacillati</taxon>
        <taxon>Bacillota</taxon>
        <taxon>Clostridia</taxon>
        <taxon>Neomoorellales</taxon>
        <taxon>Desulfitibacteraceae</taxon>
        <taxon>Metallumcola</taxon>
    </lineage>
</organism>
<dbReference type="KEGG" id="dbc:MFMK1_001497"/>
<sequence length="249" mass="29021">MHKVLVVDDEKPAREEIVYLLDMLEDFQVVGETSTGAETIRKVLDLSPDLVFLDIKMPDMDGFTVARELIKLPTPPQIVFVTAYDQYAVKAFEINAVDYLLKPVTKNRLSNTLSRFLQQDSSQMKRLISLLNQQAPKKQLHRVAVNKNDKVIIIPPEDITFVETEGKSTVVHTEQKKQYHSRYNLSELEYRLKDLSFFRIHRSYLINLEKITEVIPWFHNTYQVRIAGHDQPIPVSRKQIKEFKKILNI</sequence>
<dbReference type="Gene3D" id="2.20.25.10">
    <property type="match status" value="1"/>
</dbReference>
<dbReference type="Gene3D" id="3.40.50.2300">
    <property type="match status" value="1"/>
</dbReference>
<feature type="modified residue" description="4-aspartylphosphate" evidence="3">
    <location>
        <position position="54"/>
    </location>
</feature>
<dbReference type="EMBL" id="CP121694">
    <property type="protein sequence ID" value="WRO21687.1"/>
    <property type="molecule type" value="Genomic_DNA"/>
</dbReference>
<gene>
    <name evidence="6" type="ORF">MFMK1_001497</name>
</gene>
<accession>A0AAU0UMB3</accession>
<keyword evidence="7" id="KW-1185">Reference proteome</keyword>
<reference evidence="6 7" key="1">
    <citation type="submission" date="2023-04" db="EMBL/GenBank/DDBJ databases">
        <authorList>
            <person name="Hsu D."/>
        </authorList>
    </citation>
    <scope>NUCLEOTIDE SEQUENCE [LARGE SCALE GENOMIC DNA]</scope>
    <source>
        <strain evidence="6 7">MK1</strain>
    </source>
</reference>
<dbReference type="CDD" id="cd17532">
    <property type="entry name" value="REC_LytTR_AlgR-like"/>
    <property type="match status" value="1"/>
</dbReference>
<dbReference type="InterPro" id="IPR001789">
    <property type="entry name" value="Sig_transdc_resp-reg_receiver"/>
</dbReference>
<dbReference type="PROSITE" id="PS50930">
    <property type="entry name" value="HTH_LYTTR"/>
    <property type="match status" value="1"/>
</dbReference>
<evidence type="ECO:0000256" key="3">
    <source>
        <dbReference type="PROSITE-ProRule" id="PRU00169"/>
    </source>
</evidence>
<evidence type="ECO:0000256" key="1">
    <source>
        <dbReference type="ARBA" id="ARBA00018672"/>
    </source>
</evidence>
<dbReference type="Gene3D" id="2.40.50.40">
    <property type="match status" value="1"/>
</dbReference>
<dbReference type="Pfam" id="PF04397">
    <property type="entry name" value="LytTR"/>
    <property type="match status" value="1"/>
</dbReference>
<dbReference type="PANTHER" id="PTHR37299">
    <property type="entry name" value="TRANSCRIPTIONAL REGULATOR-RELATED"/>
    <property type="match status" value="1"/>
</dbReference>
<dbReference type="PROSITE" id="PS50110">
    <property type="entry name" value="RESPONSE_REGULATORY"/>
    <property type="match status" value="1"/>
</dbReference>
<keyword evidence="3" id="KW-0597">Phosphoprotein</keyword>